<dbReference type="CDD" id="cd02038">
    <property type="entry name" value="FlhG-like"/>
    <property type="match status" value="1"/>
</dbReference>
<dbReference type="EMBL" id="CP133461">
    <property type="protein sequence ID" value="WMV77426.1"/>
    <property type="molecule type" value="Genomic_DNA"/>
</dbReference>
<dbReference type="SUPFAM" id="SSF52540">
    <property type="entry name" value="P-loop containing nucleoside triphosphate hydrolases"/>
    <property type="match status" value="1"/>
</dbReference>
<dbReference type="Proteomes" id="UP001297580">
    <property type="component" value="Chromosome"/>
</dbReference>
<accession>A0ABY9QGS3</accession>
<evidence type="ECO:0000256" key="2">
    <source>
        <dbReference type="ARBA" id="ARBA00022840"/>
    </source>
</evidence>
<dbReference type="InterPro" id="IPR025501">
    <property type="entry name" value="MinD_FleN"/>
</dbReference>
<gene>
    <name evidence="3" type="ORF">HSX42_06605</name>
</gene>
<reference evidence="3 4" key="1">
    <citation type="submission" date="2023-08" db="EMBL/GenBank/DDBJ databases">
        <title>Complete genome sequence of Geobacillus thermodenitrificans K1041, a genetically tractable strain representative of the genus Geobacillus.</title>
        <authorList>
            <person name="Kani S."/>
            <person name="Suzuki H."/>
        </authorList>
    </citation>
    <scope>NUCLEOTIDE SEQUENCE [LARGE SCALE GENOMIC DNA]</scope>
    <source>
        <strain evidence="3 4">K1041</strain>
    </source>
</reference>
<dbReference type="RefSeq" id="WP_081157101.1">
    <property type="nucleotide sequence ID" value="NZ_CP017690.1"/>
</dbReference>
<name>A0ABY9QGS3_GEOTD</name>
<evidence type="ECO:0000256" key="1">
    <source>
        <dbReference type="ARBA" id="ARBA00022741"/>
    </source>
</evidence>
<proteinExistence type="predicted"/>
<dbReference type="PIRSF" id="PIRSF003092">
    <property type="entry name" value="MinD"/>
    <property type="match status" value="1"/>
</dbReference>
<dbReference type="InterPro" id="IPR033756">
    <property type="entry name" value="YlxH/NBP35"/>
</dbReference>
<dbReference type="PANTHER" id="PTHR43384:SF4">
    <property type="entry name" value="CELLULOSE BIOSYNTHESIS PROTEIN BCSQ-RELATED"/>
    <property type="match status" value="1"/>
</dbReference>
<evidence type="ECO:0000313" key="4">
    <source>
        <dbReference type="Proteomes" id="UP001297580"/>
    </source>
</evidence>
<dbReference type="InterPro" id="IPR027417">
    <property type="entry name" value="P-loop_NTPase"/>
</dbReference>
<dbReference type="InterPro" id="IPR050625">
    <property type="entry name" value="ParA/MinD_ATPase"/>
</dbReference>
<keyword evidence="1" id="KW-0547">Nucleotide-binding</keyword>
<keyword evidence="4" id="KW-1185">Reference proteome</keyword>
<sequence length="287" mass="31697">MMKDQAEQLRLKLSRLRQQPSPRTIAVTSGKGGVGKSNVSLNFSLSLSKLGFRVLLLDMDIGMGNIDILLGESSSLALADWFSARLPLSELVKSGPEHLSYIAGGTGAAQWQGLDTASIDRFLTELQAVASQYDYLIFDMGAGASGERLYFLKSVDDVFVVTTPEPTAMTDAYAMMKYMHAAGSEAPFSVIVNRAGKEREGYEVFERLKYVTGRFLNKDIALLGIIPEDRTVARAVVSQTPFVLLDPAAKASKAVRQMAFRYAPQREEGTERASRFFAKLRQFFLER</sequence>
<dbReference type="Pfam" id="PF10609">
    <property type="entry name" value="ParA"/>
    <property type="match status" value="1"/>
</dbReference>
<organism evidence="3 4">
    <name type="scientific">Geobacillus thermodenitrificans</name>
    <dbReference type="NCBI Taxonomy" id="33940"/>
    <lineage>
        <taxon>Bacteria</taxon>
        <taxon>Bacillati</taxon>
        <taxon>Bacillota</taxon>
        <taxon>Bacilli</taxon>
        <taxon>Bacillales</taxon>
        <taxon>Anoxybacillaceae</taxon>
        <taxon>Geobacillus</taxon>
    </lineage>
</organism>
<dbReference type="PANTHER" id="PTHR43384">
    <property type="entry name" value="SEPTUM SITE-DETERMINING PROTEIN MIND HOMOLOG, CHLOROPLASTIC-RELATED"/>
    <property type="match status" value="1"/>
</dbReference>
<dbReference type="Gene3D" id="3.40.50.300">
    <property type="entry name" value="P-loop containing nucleotide triphosphate hydrolases"/>
    <property type="match status" value="1"/>
</dbReference>
<dbReference type="InterPro" id="IPR033875">
    <property type="entry name" value="FlhG"/>
</dbReference>
<keyword evidence="2" id="KW-0067">ATP-binding</keyword>
<protein>
    <submittedName>
        <fullName evidence="3">MinD/ParA family protein</fullName>
    </submittedName>
</protein>
<evidence type="ECO:0000313" key="3">
    <source>
        <dbReference type="EMBL" id="WMV77426.1"/>
    </source>
</evidence>